<dbReference type="PANTHER" id="PTHR31145">
    <property type="entry name" value="INTEGRAL MEMBRANE PROTEIN (AFU_ORTHOLOGUE AFUA_7G01610)"/>
    <property type="match status" value="1"/>
</dbReference>
<dbReference type="GO" id="GO:0016020">
    <property type="term" value="C:membrane"/>
    <property type="evidence" value="ECO:0007669"/>
    <property type="project" value="TreeGrafter"/>
</dbReference>
<dbReference type="AlphaFoldDB" id="A0A4S3JPC6"/>
<gene>
    <name evidence="1" type="ORF">EYZ11_002999</name>
</gene>
<dbReference type="PANTHER" id="PTHR31145:SF8">
    <property type="entry name" value="INTEGRAL MEMBRANE PROTEIN (AFU_ORTHOLOGUE AFUA_2G17475)"/>
    <property type="match status" value="1"/>
</dbReference>
<evidence type="ECO:0000313" key="1">
    <source>
        <dbReference type="EMBL" id="THC97519.1"/>
    </source>
</evidence>
<reference evidence="1 2" key="1">
    <citation type="submission" date="2019-03" db="EMBL/GenBank/DDBJ databases">
        <title>The genome sequence of a newly discovered highly antifungal drug resistant Aspergillus species, Aspergillus tanneri NIH 1004.</title>
        <authorList>
            <person name="Mounaud S."/>
            <person name="Singh I."/>
            <person name="Joardar V."/>
            <person name="Pakala S."/>
            <person name="Pakala S."/>
            <person name="Venepally P."/>
            <person name="Hoover J."/>
            <person name="Nierman W."/>
            <person name="Chung J."/>
            <person name="Losada L."/>
        </authorList>
    </citation>
    <scope>NUCLEOTIDE SEQUENCE [LARGE SCALE GENOMIC DNA]</scope>
    <source>
        <strain evidence="1 2">NIH1004</strain>
    </source>
</reference>
<organism evidence="1 2">
    <name type="scientific">Aspergillus tanneri</name>
    <dbReference type="NCBI Taxonomy" id="1220188"/>
    <lineage>
        <taxon>Eukaryota</taxon>
        <taxon>Fungi</taxon>
        <taxon>Dikarya</taxon>
        <taxon>Ascomycota</taxon>
        <taxon>Pezizomycotina</taxon>
        <taxon>Eurotiomycetes</taxon>
        <taxon>Eurotiomycetidae</taxon>
        <taxon>Eurotiales</taxon>
        <taxon>Aspergillaceae</taxon>
        <taxon>Aspergillus</taxon>
        <taxon>Aspergillus subgen. Circumdati</taxon>
    </lineage>
</organism>
<protein>
    <submittedName>
        <fullName evidence="1">Uncharacterized protein</fullName>
    </submittedName>
</protein>
<dbReference type="Proteomes" id="UP000308092">
    <property type="component" value="Unassembled WGS sequence"/>
</dbReference>
<proteinExistence type="predicted"/>
<dbReference type="STRING" id="1220188.A0A4S3JPC6"/>
<dbReference type="InterPro" id="IPR040241">
    <property type="entry name" value="TRP_Flc/Pkd2-like"/>
</dbReference>
<evidence type="ECO:0000313" key="2">
    <source>
        <dbReference type="Proteomes" id="UP000308092"/>
    </source>
</evidence>
<name>A0A4S3JPC6_9EURO</name>
<dbReference type="GO" id="GO:0055085">
    <property type="term" value="P:transmembrane transport"/>
    <property type="evidence" value="ECO:0007669"/>
    <property type="project" value="TreeGrafter"/>
</dbReference>
<sequence length="273" mass="30254">MLTPFWLDGDELSVGPRFAPFPILHFLHVLCDSVSIYPHEKFRVDSIRGTFDTSDSSTVLSLAVLGVYNTSRFACDDLNLTGLETSLRFHVLGYPVGQLESFRSECPLPITDTLTPPQGLLFSKHELEYSFGHAHRLHTLAAELSFKAQESVEVDCAAVKVTPYIGIAASAILTYIPVGVQGPIWDVTLDIADYLRYLQFIFLAGSLTMEYPGFYQPVVSQVAWSSLLYWSGPIDHGFTWTGVEGGMLYHFGGYFVVLQSPSIVWTLLPGTVC</sequence>
<comment type="caution">
    <text evidence="1">The sequence shown here is derived from an EMBL/GenBank/DDBJ whole genome shotgun (WGS) entry which is preliminary data.</text>
</comment>
<keyword evidence="2" id="KW-1185">Reference proteome</keyword>
<dbReference type="VEuPathDB" id="FungiDB:EYZ11_002999"/>
<accession>A0A4S3JPC6</accession>
<dbReference type="EMBL" id="SOSA01000072">
    <property type="protein sequence ID" value="THC97519.1"/>
    <property type="molecule type" value="Genomic_DNA"/>
</dbReference>